<dbReference type="SUPFAM" id="SSF56112">
    <property type="entry name" value="Protein kinase-like (PK-like)"/>
    <property type="match status" value="1"/>
</dbReference>
<comment type="similarity">
    <text evidence="2">Belongs to the AIM9 family.</text>
</comment>
<gene>
    <name evidence="8" type="ORF">CERZMDRAFT_112776</name>
</gene>
<keyword evidence="4" id="KW-0809">Transit peptide</keyword>
<keyword evidence="9" id="KW-1185">Reference proteome</keyword>
<evidence type="ECO:0000256" key="4">
    <source>
        <dbReference type="ARBA" id="ARBA00022946"/>
    </source>
</evidence>
<reference evidence="8" key="1">
    <citation type="journal article" date="2020" name="Stud. Mycol.">
        <title>101 Dothideomycetes genomes: a test case for predicting lifestyles and emergence of pathogens.</title>
        <authorList>
            <person name="Haridas S."/>
            <person name="Albert R."/>
            <person name="Binder M."/>
            <person name="Bloem J."/>
            <person name="Labutti K."/>
            <person name="Salamov A."/>
            <person name="Andreopoulos B."/>
            <person name="Baker S."/>
            <person name="Barry K."/>
            <person name="Bills G."/>
            <person name="Bluhm B."/>
            <person name="Cannon C."/>
            <person name="Castanera R."/>
            <person name="Culley D."/>
            <person name="Daum C."/>
            <person name="Ezra D."/>
            <person name="Gonzalez J."/>
            <person name="Henrissat B."/>
            <person name="Kuo A."/>
            <person name="Liang C."/>
            <person name="Lipzen A."/>
            <person name="Lutzoni F."/>
            <person name="Magnuson J."/>
            <person name="Mondo S."/>
            <person name="Nolan M."/>
            <person name="Ohm R."/>
            <person name="Pangilinan J."/>
            <person name="Park H.-J."/>
            <person name="Ramirez L."/>
            <person name="Alfaro M."/>
            <person name="Sun H."/>
            <person name="Tritt A."/>
            <person name="Yoshinaga Y."/>
            <person name="Zwiers L.-H."/>
            <person name="Turgeon B."/>
            <person name="Goodwin S."/>
            <person name="Spatafora J."/>
            <person name="Crous P."/>
            <person name="Grigoriev I."/>
        </authorList>
    </citation>
    <scope>NUCLEOTIDE SEQUENCE</scope>
    <source>
        <strain evidence="8">SCOH1-5</strain>
    </source>
</reference>
<dbReference type="AlphaFoldDB" id="A0A6A6FD70"/>
<evidence type="ECO:0000256" key="2">
    <source>
        <dbReference type="ARBA" id="ARBA00005543"/>
    </source>
</evidence>
<name>A0A6A6FD70_9PEZI</name>
<dbReference type="InterPro" id="IPR011009">
    <property type="entry name" value="Kinase-like_dom_sf"/>
</dbReference>
<protein>
    <recommendedName>
        <fullName evidence="3">Altered inheritance of mitochondria protein 9, mitochondrial</fullName>
    </recommendedName>
    <alternativeName>
        <fullName evidence="6">Found in mitochondrial proteome protein 29</fullName>
    </alternativeName>
</protein>
<feature type="region of interest" description="Disordered" evidence="7">
    <location>
        <begin position="60"/>
        <end position="80"/>
    </location>
</feature>
<evidence type="ECO:0000256" key="7">
    <source>
        <dbReference type="SAM" id="MobiDB-lite"/>
    </source>
</evidence>
<dbReference type="Proteomes" id="UP000799539">
    <property type="component" value="Unassembled WGS sequence"/>
</dbReference>
<dbReference type="PANTHER" id="PTHR36091">
    <property type="entry name" value="ALTERED INHERITANCE OF MITOCHONDRIA PROTEIN 9, MITOCHONDRIAL"/>
    <property type="match status" value="1"/>
</dbReference>
<dbReference type="OrthoDB" id="2831558at2759"/>
<dbReference type="PANTHER" id="PTHR36091:SF1">
    <property type="entry name" value="ALTERED INHERITANCE OF MITOCHONDRIA PROTEIN 9, MITOCHONDRIAL"/>
    <property type="match status" value="1"/>
</dbReference>
<evidence type="ECO:0000256" key="5">
    <source>
        <dbReference type="ARBA" id="ARBA00023128"/>
    </source>
</evidence>
<dbReference type="InterPro" id="IPR051035">
    <property type="entry name" value="Mito_inheritance_9"/>
</dbReference>
<sequence length="304" mass="34108">MKQLQDLHFLATAVYTATTTSLRIRQDLSWDLNFAFHNTAVIGNGLQDFGDNLVDTGVARLPTSNSDMSAPPNQGSPEEHRKLFSAGRSVLRAVSASPIMQKAATPLLFHPDLHARNFFVPEHGPTVVADIIDWQGASVEPGSCPEDETCAKAFAACSACLVPKLSLPQQMDEHLFWPYRYWYRMWKDGIAAYRHEITETLEHWDNLRLQVDRPEVDPNVIYEDKKAYDLFVTAQTLKKDLAGLLECAIDGWVGAEVYSATKKAHDELFQGMLLAVLDDTDPDPAETVEDEDTMRAIWPFDLEV</sequence>
<dbReference type="EMBL" id="ML992677">
    <property type="protein sequence ID" value="KAF2211362.1"/>
    <property type="molecule type" value="Genomic_DNA"/>
</dbReference>
<proteinExistence type="inferred from homology"/>
<evidence type="ECO:0000313" key="9">
    <source>
        <dbReference type="Proteomes" id="UP000799539"/>
    </source>
</evidence>
<keyword evidence="5" id="KW-0496">Mitochondrion</keyword>
<dbReference type="GO" id="GO:0005739">
    <property type="term" value="C:mitochondrion"/>
    <property type="evidence" value="ECO:0007669"/>
    <property type="project" value="UniProtKB-SubCell"/>
</dbReference>
<evidence type="ECO:0000313" key="8">
    <source>
        <dbReference type="EMBL" id="KAF2211362.1"/>
    </source>
</evidence>
<evidence type="ECO:0000256" key="6">
    <source>
        <dbReference type="ARBA" id="ARBA00031849"/>
    </source>
</evidence>
<feature type="compositionally biased region" description="Polar residues" evidence="7">
    <location>
        <begin position="62"/>
        <end position="76"/>
    </location>
</feature>
<evidence type="ECO:0000256" key="1">
    <source>
        <dbReference type="ARBA" id="ARBA00004173"/>
    </source>
</evidence>
<accession>A0A6A6FD70</accession>
<organism evidence="8 9">
    <name type="scientific">Cercospora zeae-maydis SCOH1-5</name>
    <dbReference type="NCBI Taxonomy" id="717836"/>
    <lineage>
        <taxon>Eukaryota</taxon>
        <taxon>Fungi</taxon>
        <taxon>Dikarya</taxon>
        <taxon>Ascomycota</taxon>
        <taxon>Pezizomycotina</taxon>
        <taxon>Dothideomycetes</taxon>
        <taxon>Dothideomycetidae</taxon>
        <taxon>Mycosphaerellales</taxon>
        <taxon>Mycosphaerellaceae</taxon>
        <taxon>Cercospora</taxon>
    </lineage>
</organism>
<evidence type="ECO:0000256" key="3">
    <source>
        <dbReference type="ARBA" id="ARBA00016197"/>
    </source>
</evidence>
<comment type="subcellular location">
    <subcellularLocation>
        <location evidence="1">Mitochondrion</location>
    </subcellularLocation>
</comment>